<feature type="domain" description="ATP-grasp" evidence="5">
    <location>
        <begin position="119"/>
        <end position="319"/>
    </location>
</feature>
<dbReference type="RefSeq" id="WP_354465381.1">
    <property type="nucleotide sequence ID" value="NZ_JBEWSZ010000029.1"/>
</dbReference>
<dbReference type="Pfam" id="PF07478">
    <property type="entry name" value="Dala_Dala_lig_C"/>
    <property type="match status" value="1"/>
</dbReference>
<dbReference type="Gene3D" id="3.30.1490.20">
    <property type="entry name" value="ATP-grasp fold, A domain"/>
    <property type="match status" value="1"/>
</dbReference>
<comment type="similarity">
    <text evidence="1">Belongs to the D-alanine--D-alanine ligase family.</text>
</comment>
<dbReference type="PROSITE" id="PS50975">
    <property type="entry name" value="ATP_GRASP"/>
    <property type="match status" value="1"/>
</dbReference>
<gene>
    <name evidence="6" type="ORF">ABVQ20_40190</name>
</gene>
<name>A0ABV2DSR3_9HYPH</name>
<dbReference type="Gene3D" id="3.30.470.20">
    <property type="entry name" value="ATP-grasp fold, B domain"/>
    <property type="match status" value="1"/>
</dbReference>
<keyword evidence="3" id="KW-0961">Cell wall biogenesis/degradation</keyword>
<dbReference type="SUPFAM" id="SSF56059">
    <property type="entry name" value="Glutathione synthetase ATP-binding domain-like"/>
    <property type="match status" value="1"/>
</dbReference>
<evidence type="ECO:0000256" key="1">
    <source>
        <dbReference type="ARBA" id="ARBA00010871"/>
    </source>
</evidence>
<dbReference type="InterPro" id="IPR011095">
    <property type="entry name" value="Dala_Dala_lig_C"/>
</dbReference>
<keyword evidence="2" id="KW-0436">Ligase</keyword>
<dbReference type="SUPFAM" id="SSF52440">
    <property type="entry name" value="PreATP-grasp domain"/>
    <property type="match status" value="1"/>
</dbReference>
<dbReference type="PANTHER" id="PTHR23132">
    <property type="entry name" value="D-ALANINE--D-ALANINE LIGASE"/>
    <property type="match status" value="1"/>
</dbReference>
<evidence type="ECO:0000313" key="6">
    <source>
        <dbReference type="EMBL" id="MET2833105.1"/>
    </source>
</evidence>
<accession>A0ABV2DSR3</accession>
<dbReference type="Proteomes" id="UP001548832">
    <property type="component" value="Unassembled WGS sequence"/>
</dbReference>
<keyword evidence="4" id="KW-0547">Nucleotide-binding</keyword>
<keyword evidence="4" id="KW-0067">ATP-binding</keyword>
<dbReference type="InterPro" id="IPR016185">
    <property type="entry name" value="PreATP-grasp_dom_sf"/>
</dbReference>
<keyword evidence="7" id="KW-1185">Reference proteome</keyword>
<dbReference type="InterPro" id="IPR013815">
    <property type="entry name" value="ATP_grasp_subdomain_1"/>
</dbReference>
<evidence type="ECO:0000256" key="3">
    <source>
        <dbReference type="ARBA" id="ARBA00023316"/>
    </source>
</evidence>
<proteinExistence type="inferred from homology"/>
<evidence type="ECO:0000256" key="4">
    <source>
        <dbReference type="PROSITE-ProRule" id="PRU00409"/>
    </source>
</evidence>
<reference evidence="6 7" key="1">
    <citation type="submission" date="2024-06" db="EMBL/GenBank/DDBJ databases">
        <authorList>
            <person name="Kim D.-U."/>
        </authorList>
    </citation>
    <scope>NUCLEOTIDE SEQUENCE [LARGE SCALE GENOMIC DNA]</scope>
    <source>
        <strain evidence="6 7">KACC15460</strain>
    </source>
</reference>
<dbReference type="InterPro" id="IPR011761">
    <property type="entry name" value="ATP-grasp"/>
</dbReference>
<evidence type="ECO:0000259" key="5">
    <source>
        <dbReference type="PROSITE" id="PS50975"/>
    </source>
</evidence>
<protein>
    <submittedName>
        <fullName evidence="6">ATP-grasp domain-containing protein</fullName>
    </submittedName>
</protein>
<comment type="caution">
    <text evidence="6">The sequence shown here is derived from an EMBL/GenBank/DDBJ whole genome shotgun (WGS) entry which is preliminary data.</text>
</comment>
<organism evidence="6 7">
    <name type="scientific">Mesorhizobium shangrilense</name>
    <dbReference type="NCBI Taxonomy" id="460060"/>
    <lineage>
        <taxon>Bacteria</taxon>
        <taxon>Pseudomonadati</taxon>
        <taxon>Pseudomonadota</taxon>
        <taxon>Alphaproteobacteria</taxon>
        <taxon>Hyphomicrobiales</taxon>
        <taxon>Phyllobacteriaceae</taxon>
        <taxon>Mesorhizobium</taxon>
    </lineage>
</organism>
<dbReference type="EMBL" id="JBEWSZ010000029">
    <property type="protein sequence ID" value="MET2833105.1"/>
    <property type="molecule type" value="Genomic_DNA"/>
</dbReference>
<sequence length="345" mass="38198">MRVAVVWNHDHTGVINRFGQVCPEDDDREAVEGVAAALREGGHETLLCEGDKGLLATLERFMPPDPQARPSGIVFNMAYGVQGECRYTHVPAMLEMAGVPYTGSSPLGHGLALDKVLTKRLIRDRGVPTPNFRVMRRGTESTGDLRFPVVVKPRHESASVGLQLVHEPAQLRQAVEMIVTQYAQDSLVEEYIEGREIYVALLGNGEIEVFPLVERDFGDRKRRLFTWEDKHMAIGAPQAICPAQIGSKLAAMLRDISVATFRACQCRDYARIDLRIDRSGQPFVLEINSMAGLGMSTAYVLAATTAGHSFSSLVNRILDVAHTRYFGIGIPKAERASNRDRIFPR</sequence>
<evidence type="ECO:0000256" key="2">
    <source>
        <dbReference type="ARBA" id="ARBA00022598"/>
    </source>
</evidence>
<evidence type="ECO:0000313" key="7">
    <source>
        <dbReference type="Proteomes" id="UP001548832"/>
    </source>
</evidence>
<dbReference type="PANTHER" id="PTHR23132:SF23">
    <property type="entry name" value="D-ALANINE--D-ALANINE LIGASE B"/>
    <property type="match status" value="1"/>
</dbReference>